<name>A0AAU8JF29_9CYAN</name>
<evidence type="ECO:0000313" key="1">
    <source>
        <dbReference type="EMBL" id="XCM37408.1"/>
    </source>
</evidence>
<reference evidence="1" key="1">
    <citation type="submission" date="2024-07" db="EMBL/GenBank/DDBJ databases">
        <authorList>
            <person name="Kim Y.J."/>
            <person name="Jeong J.Y."/>
        </authorList>
    </citation>
    <scope>NUCLEOTIDE SEQUENCE</scope>
    <source>
        <strain evidence="1">GIHE-MW2</strain>
    </source>
</reference>
<evidence type="ECO:0008006" key="2">
    <source>
        <dbReference type="Google" id="ProtNLM"/>
    </source>
</evidence>
<proteinExistence type="predicted"/>
<sequence>MSLLLLIICVSVVKKFGSGLAADGLVVWVITAIFSASKPQIPVGAKHSGRQIMAENIVRAKHSGRSLMLKILN</sequence>
<gene>
    <name evidence="1" type="ORF">ABWT76_000164</name>
</gene>
<dbReference type="RefSeq" id="WP_190878966.1">
    <property type="nucleotide sequence ID" value="NZ_CP159837.1"/>
</dbReference>
<accession>A0AAU8JF29</accession>
<dbReference type="AlphaFoldDB" id="A0AAU8JF29"/>
<dbReference type="EMBL" id="CP159837">
    <property type="protein sequence ID" value="XCM37408.1"/>
    <property type="molecule type" value="Genomic_DNA"/>
</dbReference>
<protein>
    <recommendedName>
        <fullName evidence="2">Secreted protein</fullName>
    </recommendedName>
</protein>
<organism evidence="1">
    <name type="scientific">Planktothricoides raciborskii GIHE-MW2</name>
    <dbReference type="NCBI Taxonomy" id="2792601"/>
    <lineage>
        <taxon>Bacteria</taxon>
        <taxon>Bacillati</taxon>
        <taxon>Cyanobacteriota</taxon>
        <taxon>Cyanophyceae</taxon>
        <taxon>Oscillatoriophycideae</taxon>
        <taxon>Oscillatoriales</taxon>
        <taxon>Oscillatoriaceae</taxon>
        <taxon>Planktothricoides</taxon>
    </lineage>
</organism>